<dbReference type="EMBL" id="BK015643">
    <property type="protein sequence ID" value="DAE17626.1"/>
    <property type="molecule type" value="Genomic_DNA"/>
</dbReference>
<dbReference type="GO" id="GO:0003677">
    <property type="term" value="F:DNA binding"/>
    <property type="evidence" value="ECO:0007669"/>
    <property type="project" value="InterPro"/>
</dbReference>
<dbReference type="InterPro" id="IPR039418">
    <property type="entry name" value="LexA-like"/>
</dbReference>
<name>A0A8S5QF98_9CAUD</name>
<dbReference type="Gene3D" id="1.10.260.40">
    <property type="entry name" value="lambda repressor-like DNA-binding domains"/>
    <property type="match status" value="1"/>
</dbReference>
<dbReference type="SMART" id="SM00530">
    <property type="entry name" value="HTH_XRE"/>
    <property type="match status" value="1"/>
</dbReference>
<dbReference type="Pfam" id="PF01381">
    <property type="entry name" value="HTH_3"/>
    <property type="match status" value="1"/>
</dbReference>
<evidence type="ECO:0000259" key="1">
    <source>
        <dbReference type="PROSITE" id="PS50943"/>
    </source>
</evidence>
<dbReference type="SUPFAM" id="SSF51306">
    <property type="entry name" value="LexA/Signal peptidase"/>
    <property type="match status" value="1"/>
</dbReference>
<dbReference type="SUPFAM" id="SSF47413">
    <property type="entry name" value="lambda repressor-like DNA-binding domains"/>
    <property type="match status" value="1"/>
</dbReference>
<proteinExistence type="predicted"/>
<organism evidence="2">
    <name type="scientific">Podoviridae sp. ctx0K11</name>
    <dbReference type="NCBI Taxonomy" id="2825287"/>
    <lineage>
        <taxon>Viruses</taxon>
        <taxon>Duplodnaviria</taxon>
        <taxon>Heunggongvirae</taxon>
        <taxon>Uroviricota</taxon>
        <taxon>Caudoviricetes</taxon>
    </lineage>
</organism>
<feature type="domain" description="HTH cro/C1-type" evidence="1">
    <location>
        <begin position="7"/>
        <end position="61"/>
    </location>
</feature>
<protein>
    <submittedName>
        <fullName evidence="2">Helix-turn-helix domain protein</fullName>
    </submittedName>
</protein>
<accession>A0A8S5QF98</accession>
<evidence type="ECO:0000313" key="2">
    <source>
        <dbReference type="EMBL" id="DAE17626.1"/>
    </source>
</evidence>
<sequence>MRAGDIIKKKRIELGLTQAELGAMVGFSQQSITKFEKGERTIDENKIYRFAKVLKIDPAEFVNGSNANGSSITTINKIGFVEAGNWQEAFQLPQDEWEPVCYEMNDNIKGLHIFALGVRGNSMNRIFPAEKTTLICMDINDFYNLNADGVQNGDYVIAQRISSDGKYEATVKRFTRVDENTVILSPESTDESYKPIVITAANANDNAGYEIKAVVIDYQMKLKKL</sequence>
<dbReference type="PROSITE" id="PS50943">
    <property type="entry name" value="HTH_CROC1"/>
    <property type="match status" value="1"/>
</dbReference>
<dbReference type="Pfam" id="PF00717">
    <property type="entry name" value="Peptidase_S24"/>
    <property type="match status" value="1"/>
</dbReference>
<dbReference type="InterPro" id="IPR001387">
    <property type="entry name" value="Cro/C1-type_HTH"/>
</dbReference>
<reference evidence="2" key="1">
    <citation type="journal article" date="2021" name="Proc. Natl. Acad. Sci. U.S.A.">
        <title>A Catalog of Tens of Thousands of Viruses from Human Metagenomes Reveals Hidden Associations with Chronic Diseases.</title>
        <authorList>
            <person name="Tisza M.J."/>
            <person name="Buck C.B."/>
        </authorList>
    </citation>
    <scope>NUCLEOTIDE SEQUENCE</scope>
    <source>
        <strain evidence="2">Ctx0K11</strain>
    </source>
</reference>
<dbReference type="InterPro" id="IPR010982">
    <property type="entry name" value="Lambda_DNA-bd_dom_sf"/>
</dbReference>
<dbReference type="Gene3D" id="2.10.109.10">
    <property type="entry name" value="Umud Fragment, subunit A"/>
    <property type="match status" value="1"/>
</dbReference>
<dbReference type="InterPro" id="IPR015927">
    <property type="entry name" value="Peptidase_S24_S26A/B/C"/>
</dbReference>
<dbReference type="CDD" id="cd06529">
    <property type="entry name" value="S24_LexA-like"/>
    <property type="match status" value="1"/>
</dbReference>
<dbReference type="CDD" id="cd00093">
    <property type="entry name" value="HTH_XRE"/>
    <property type="match status" value="1"/>
</dbReference>
<dbReference type="InterPro" id="IPR036286">
    <property type="entry name" value="LexA/Signal_pep-like_sf"/>
</dbReference>